<evidence type="ECO:0000256" key="7">
    <source>
        <dbReference type="ARBA" id="ARBA00022490"/>
    </source>
</evidence>
<keyword evidence="8" id="KW-0378">Hydrolase</keyword>
<dbReference type="GO" id="GO:0006631">
    <property type="term" value="P:fatty acid metabolic process"/>
    <property type="evidence" value="ECO:0007669"/>
    <property type="project" value="UniProtKB-KW"/>
</dbReference>
<evidence type="ECO:0000256" key="6">
    <source>
        <dbReference type="ARBA" id="ARBA00022487"/>
    </source>
</evidence>
<dbReference type="GO" id="GO:0005634">
    <property type="term" value="C:nucleus"/>
    <property type="evidence" value="ECO:0007669"/>
    <property type="project" value="UniProtKB-SubCell"/>
</dbReference>
<dbReference type="EC" id="3.1.2.22" evidence="4"/>
<dbReference type="InterPro" id="IPR050565">
    <property type="entry name" value="LYPA1-2/EST-like"/>
</dbReference>
<dbReference type="InterPro" id="IPR029058">
    <property type="entry name" value="AB_hydrolase_fold"/>
</dbReference>
<keyword evidence="10" id="KW-0443">Lipid metabolism</keyword>
<dbReference type="Pfam" id="PF02230">
    <property type="entry name" value="Abhydrolase_2"/>
    <property type="match status" value="1"/>
</dbReference>
<evidence type="ECO:0000256" key="14">
    <source>
        <dbReference type="ARBA" id="ARBA00047337"/>
    </source>
</evidence>
<dbReference type="PANTHER" id="PTHR10655">
    <property type="entry name" value="LYSOPHOSPHOLIPASE-RELATED"/>
    <property type="match status" value="1"/>
</dbReference>
<proteinExistence type="inferred from homology"/>
<evidence type="ECO:0000259" key="15">
    <source>
        <dbReference type="Pfam" id="PF02230"/>
    </source>
</evidence>
<keyword evidence="9" id="KW-0276">Fatty acid metabolism</keyword>
<evidence type="ECO:0000256" key="13">
    <source>
        <dbReference type="ARBA" id="ARBA00031195"/>
    </source>
</evidence>
<evidence type="ECO:0000313" key="16">
    <source>
        <dbReference type="EMBL" id="KAJ3174953.1"/>
    </source>
</evidence>
<name>A0AAD5TF40_9FUNG</name>
<keyword evidence="7" id="KW-0963">Cytoplasm</keyword>
<evidence type="ECO:0000256" key="3">
    <source>
        <dbReference type="ARBA" id="ARBA00006499"/>
    </source>
</evidence>
<protein>
    <recommendedName>
        <fullName evidence="5">Acyl-protein thioesterase 1</fullName>
        <ecNumber evidence="4">3.1.2.22</ecNumber>
    </recommendedName>
    <alternativeName>
        <fullName evidence="13">Palmitoyl-protein hydrolase</fullName>
    </alternativeName>
</protein>
<comment type="caution">
    <text evidence="16">The sequence shown here is derived from an EMBL/GenBank/DDBJ whole genome shotgun (WGS) entry which is preliminary data.</text>
</comment>
<comment type="similarity">
    <text evidence="3">Belongs to the AB hydrolase superfamily. AB hydrolase 2 family.</text>
</comment>
<comment type="subcellular location">
    <subcellularLocation>
        <location evidence="2">Cytoplasm</location>
    </subcellularLocation>
    <subcellularLocation>
        <location evidence="1">Nucleus</location>
    </subcellularLocation>
</comment>
<evidence type="ECO:0000256" key="8">
    <source>
        <dbReference type="ARBA" id="ARBA00022801"/>
    </source>
</evidence>
<evidence type="ECO:0000256" key="12">
    <source>
        <dbReference type="ARBA" id="ARBA00029392"/>
    </source>
</evidence>
<dbReference type="GO" id="GO:0005737">
    <property type="term" value="C:cytoplasm"/>
    <property type="evidence" value="ECO:0007669"/>
    <property type="project" value="UniProtKB-SubCell"/>
</dbReference>
<reference evidence="16" key="1">
    <citation type="submission" date="2020-05" db="EMBL/GenBank/DDBJ databases">
        <title>Phylogenomic resolution of chytrid fungi.</title>
        <authorList>
            <person name="Stajich J.E."/>
            <person name="Amses K."/>
            <person name="Simmons R."/>
            <person name="Seto K."/>
            <person name="Myers J."/>
            <person name="Bonds A."/>
            <person name="Quandt C.A."/>
            <person name="Barry K."/>
            <person name="Liu P."/>
            <person name="Grigoriev I."/>
            <person name="Longcore J.E."/>
            <person name="James T.Y."/>
        </authorList>
    </citation>
    <scope>NUCLEOTIDE SEQUENCE</scope>
    <source>
        <strain evidence="16">JEL0379</strain>
    </source>
</reference>
<dbReference type="InterPro" id="IPR003140">
    <property type="entry name" value="PLipase/COase/thioEstase"/>
</dbReference>
<evidence type="ECO:0000256" key="5">
    <source>
        <dbReference type="ARBA" id="ARBA00014923"/>
    </source>
</evidence>
<evidence type="ECO:0000313" key="17">
    <source>
        <dbReference type="Proteomes" id="UP001212152"/>
    </source>
</evidence>
<keyword evidence="11" id="KW-0539">Nucleus</keyword>
<evidence type="ECO:0000256" key="2">
    <source>
        <dbReference type="ARBA" id="ARBA00004496"/>
    </source>
</evidence>
<dbReference type="Gene3D" id="3.40.50.1820">
    <property type="entry name" value="alpha/beta hydrolase"/>
    <property type="match status" value="1"/>
</dbReference>
<keyword evidence="17" id="KW-1185">Reference proteome</keyword>
<dbReference type="Proteomes" id="UP001212152">
    <property type="component" value="Unassembled WGS sequence"/>
</dbReference>
<dbReference type="AlphaFoldDB" id="A0AAD5TF40"/>
<gene>
    <name evidence="16" type="ORF">HDU87_006619</name>
</gene>
<evidence type="ECO:0000256" key="10">
    <source>
        <dbReference type="ARBA" id="ARBA00023098"/>
    </source>
</evidence>
<dbReference type="EMBL" id="JADGJQ010000058">
    <property type="protein sequence ID" value="KAJ3174953.1"/>
    <property type="molecule type" value="Genomic_DNA"/>
</dbReference>
<sequence length="223" mass="23882">MPALKSVVVPATAKHSATVFFLHGLGDSGAGWAPVAKMLSPVLPHVKWVLPNAPTRPITVNAGMPCPGWYDIQSLSPGGREDSEGISASLSQVSQLIDEEIKAGIPADRIVLGGFSQGAAMTIVYALCGAQKLKGMISLSGYVPLTDKHLEKMANSVNKESAMMMCHGDEDQVVAYQWGKASYDKLVELGKTIQPFRTYRGMAHSSSEEEIRDVGAFLKNLLP</sequence>
<accession>A0AAD5TF40</accession>
<evidence type="ECO:0000256" key="1">
    <source>
        <dbReference type="ARBA" id="ARBA00004123"/>
    </source>
</evidence>
<feature type="domain" description="Phospholipase/carboxylesterase/thioesterase" evidence="15">
    <location>
        <begin position="6"/>
        <end position="220"/>
    </location>
</feature>
<organism evidence="16 17">
    <name type="scientific">Geranomyces variabilis</name>
    <dbReference type="NCBI Taxonomy" id="109894"/>
    <lineage>
        <taxon>Eukaryota</taxon>
        <taxon>Fungi</taxon>
        <taxon>Fungi incertae sedis</taxon>
        <taxon>Chytridiomycota</taxon>
        <taxon>Chytridiomycota incertae sedis</taxon>
        <taxon>Chytridiomycetes</taxon>
        <taxon>Spizellomycetales</taxon>
        <taxon>Powellomycetaceae</taxon>
        <taxon>Geranomyces</taxon>
    </lineage>
</organism>
<evidence type="ECO:0000256" key="4">
    <source>
        <dbReference type="ARBA" id="ARBA00012423"/>
    </source>
</evidence>
<keyword evidence="6" id="KW-0719">Serine esterase</keyword>
<dbReference type="GO" id="GO:0052689">
    <property type="term" value="F:carboxylic ester hydrolase activity"/>
    <property type="evidence" value="ECO:0007669"/>
    <property type="project" value="UniProtKB-KW"/>
</dbReference>
<dbReference type="PANTHER" id="PTHR10655:SF17">
    <property type="entry name" value="LYSOPHOSPHOLIPASE-LIKE PROTEIN 1"/>
    <property type="match status" value="1"/>
</dbReference>
<comment type="function">
    <text evidence="12">Hydrolyzes fatty acids from S-acylated cysteine residues in proteins with a strong preference for palmitoylated G-alpha proteins over other acyl substrates. Mediates the deacylation of G-alpha proteins such as GPA1 in vivo, but has weak or no activity toward palmitoylated Ras proteins. Has weak lysophospholipase activity in vitro; however such activity may not exist in vivo.</text>
</comment>
<evidence type="ECO:0000256" key="11">
    <source>
        <dbReference type="ARBA" id="ARBA00023242"/>
    </source>
</evidence>
<dbReference type="SUPFAM" id="SSF53474">
    <property type="entry name" value="alpha/beta-Hydrolases"/>
    <property type="match status" value="1"/>
</dbReference>
<dbReference type="FunFam" id="3.40.50.1820:FF:000276">
    <property type="entry name" value="Acyl-protein thioesterase 1"/>
    <property type="match status" value="1"/>
</dbReference>
<dbReference type="GO" id="GO:0008474">
    <property type="term" value="F:palmitoyl-(protein) hydrolase activity"/>
    <property type="evidence" value="ECO:0007669"/>
    <property type="project" value="UniProtKB-EC"/>
</dbReference>
<evidence type="ECO:0000256" key="9">
    <source>
        <dbReference type="ARBA" id="ARBA00022832"/>
    </source>
</evidence>
<comment type="catalytic activity">
    <reaction evidence="14">
        <text>S-hexadecanoyl-L-cysteinyl-[protein] + H2O = L-cysteinyl-[protein] + hexadecanoate + H(+)</text>
        <dbReference type="Rhea" id="RHEA:19233"/>
        <dbReference type="Rhea" id="RHEA-COMP:10131"/>
        <dbReference type="Rhea" id="RHEA-COMP:11032"/>
        <dbReference type="ChEBI" id="CHEBI:7896"/>
        <dbReference type="ChEBI" id="CHEBI:15377"/>
        <dbReference type="ChEBI" id="CHEBI:15378"/>
        <dbReference type="ChEBI" id="CHEBI:29950"/>
        <dbReference type="ChEBI" id="CHEBI:74151"/>
        <dbReference type="EC" id="3.1.2.22"/>
    </reaction>
</comment>